<feature type="transmembrane region" description="Helical" evidence="1">
    <location>
        <begin position="310"/>
        <end position="335"/>
    </location>
</feature>
<dbReference type="STRING" id="1232681.ADIS_4614"/>
<dbReference type="OrthoDB" id="1014144at2"/>
<feature type="transmembrane region" description="Helical" evidence="1">
    <location>
        <begin position="169"/>
        <end position="192"/>
    </location>
</feature>
<feature type="transmembrane region" description="Helical" evidence="1">
    <location>
        <begin position="23"/>
        <end position="51"/>
    </location>
</feature>
<organism evidence="2 3">
    <name type="scientific">Lunatimonas lonarensis</name>
    <dbReference type="NCBI Taxonomy" id="1232681"/>
    <lineage>
        <taxon>Bacteria</taxon>
        <taxon>Pseudomonadati</taxon>
        <taxon>Bacteroidota</taxon>
        <taxon>Cytophagia</taxon>
        <taxon>Cytophagales</taxon>
        <taxon>Cyclobacteriaceae</taxon>
    </lineage>
</organism>
<feature type="transmembrane region" description="Helical" evidence="1">
    <location>
        <begin position="103"/>
        <end position="129"/>
    </location>
</feature>
<dbReference type="EMBL" id="AQHR01000114">
    <property type="protein sequence ID" value="EON74920.1"/>
    <property type="molecule type" value="Genomic_DNA"/>
</dbReference>
<feature type="transmembrane region" description="Helical" evidence="1">
    <location>
        <begin position="381"/>
        <end position="405"/>
    </location>
</feature>
<name>R7ZLF1_9BACT</name>
<evidence type="ECO:0000313" key="2">
    <source>
        <dbReference type="EMBL" id="EON74920.1"/>
    </source>
</evidence>
<feature type="transmembrane region" description="Helical" evidence="1">
    <location>
        <begin position="63"/>
        <end position="82"/>
    </location>
</feature>
<reference evidence="2 3" key="1">
    <citation type="submission" date="2013-02" db="EMBL/GenBank/DDBJ databases">
        <title>A novel strain isolated from Lonar lake, Maharashtra, India.</title>
        <authorList>
            <person name="Singh A."/>
        </authorList>
    </citation>
    <scope>NUCLEOTIDE SEQUENCE [LARGE SCALE GENOMIC DNA]</scope>
    <source>
        <strain evidence="2 3">AK24</strain>
    </source>
</reference>
<dbReference type="Pfam" id="PF18940">
    <property type="entry name" value="DUF5687"/>
    <property type="match status" value="1"/>
</dbReference>
<feature type="transmembrane region" description="Helical" evidence="1">
    <location>
        <begin position="453"/>
        <end position="477"/>
    </location>
</feature>
<protein>
    <submittedName>
        <fullName evidence="2">Uncharacterized protein</fullName>
    </submittedName>
</protein>
<sequence length="495" mass="56447">MVTLFIQLEFFKRIRSTSFARSLAVGIFLGFLALVLLGYLLLLGLALKFLIDEFFAPPSTAEFLNSYLVYYFTFEILYRYFIQQLPVFTLDNFLHLPIAKSKIIHYLLLSSFVSPLTLIPLLLFGPFTFVEILPTYGSLPAFSWLGSVLLTSWSIHWVMLWFKQRFEDSFVVILALSGIMLAGYGVAYWGWFDIGAFFEPVFTFALEHTAPVILLAIVMVCSYFLCFAFYRQNAYLEDLSAREEGGKSHASFGWLSRFGLAGEMADLEWKLIVRHKKSRTYLTLCGFFLLYGLIFYINPMYAKEEGFSHLFIFVGMFITGIFMLQYGQLFLSWNSAFFDFFLSQPDGLSSLIKGKYLLFTGISFICFLFSVPYAYFGLDILWIHMATFLFNVGITVHLVVILALWKPKPMDLNKGAMFNYEGVGIAQFLMIIPMVVAPYLVFLPAAYFGGDHLGLVVLGLFGVLGMIAFPTLLNYAIGIATQNRYEISSSFRQET</sequence>
<keyword evidence="1" id="KW-0472">Membrane</keyword>
<dbReference type="AlphaFoldDB" id="R7ZLF1"/>
<feature type="transmembrane region" description="Helical" evidence="1">
    <location>
        <begin position="280"/>
        <end position="298"/>
    </location>
</feature>
<feature type="transmembrane region" description="Helical" evidence="1">
    <location>
        <begin position="212"/>
        <end position="230"/>
    </location>
</feature>
<proteinExistence type="predicted"/>
<accession>R7ZLF1</accession>
<evidence type="ECO:0000313" key="3">
    <source>
        <dbReference type="Proteomes" id="UP000013909"/>
    </source>
</evidence>
<evidence type="ECO:0000256" key="1">
    <source>
        <dbReference type="SAM" id="Phobius"/>
    </source>
</evidence>
<feature type="transmembrane region" description="Helical" evidence="1">
    <location>
        <begin position="141"/>
        <end position="162"/>
    </location>
</feature>
<dbReference type="PATRIC" id="fig|1288963.3.peg.4604"/>
<dbReference type="RefSeq" id="WP_010856725.1">
    <property type="nucleotide sequence ID" value="NZ_AQHR01000114.1"/>
</dbReference>
<keyword evidence="1" id="KW-1133">Transmembrane helix</keyword>
<gene>
    <name evidence="2" type="ORF">ADIS_4614</name>
</gene>
<keyword evidence="1" id="KW-0812">Transmembrane</keyword>
<keyword evidence="3" id="KW-1185">Reference proteome</keyword>
<feature type="transmembrane region" description="Helical" evidence="1">
    <location>
        <begin position="356"/>
        <end position="375"/>
    </location>
</feature>
<comment type="caution">
    <text evidence="2">The sequence shown here is derived from an EMBL/GenBank/DDBJ whole genome shotgun (WGS) entry which is preliminary data.</text>
</comment>
<dbReference type="Proteomes" id="UP000013909">
    <property type="component" value="Unassembled WGS sequence"/>
</dbReference>
<feature type="transmembrane region" description="Helical" evidence="1">
    <location>
        <begin position="425"/>
        <end position="447"/>
    </location>
</feature>
<dbReference type="InterPro" id="IPR043742">
    <property type="entry name" value="DUF5687"/>
</dbReference>